<evidence type="ECO:0000313" key="4">
    <source>
        <dbReference type="EMBL" id="GIH91557.1"/>
    </source>
</evidence>
<dbReference type="GO" id="GO:0016747">
    <property type="term" value="F:acyltransferase activity, transferring groups other than amino-acyl groups"/>
    <property type="evidence" value="ECO:0007669"/>
    <property type="project" value="InterPro"/>
</dbReference>
<dbReference type="InterPro" id="IPR016181">
    <property type="entry name" value="Acyl_CoA_acyltransferase"/>
</dbReference>
<reference evidence="4 5" key="1">
    <citation type="submission" date="2021-01" db="EMBL/GenBank/DDBJ databases">
        <title>Whole genome shotgun sequence of Planobispora siamensis NBRC 107568.</title>
        <authorList>
            <person name="Komaki H."/>
            <person name="Tamura T."/>
        </authorList>
    </citation>
    <scope>NUCLEOTIDE SEQUENCE [LARGE SCALE GENOMIC DNA]</scope>
    <source>
        <strain evidence="4 5">NBRC 107568</strain>
    </source>
</reference>
<sequence>MNPDIRRAVPADREVVVALRREASEWLAVEGIGQWEKPWPSEAEQNARIDAAIARGGTWMFCEGGVTGATVTFFGEDRGGFWEPTLRRSGTGTAVASAPALYLQRMIVGAAWRGRKVGARILDWASECGRRSGAEFLRVDIWRGNDGLEAYYSRQGFTRAGVIPDDVLRDLGFPEYPSTVLMQRGIPGGEGGPFDPAELWRKMV</sequence>
<dbReference type="RefSeq" id="WP_204063843.1">
    <property type="nucleotide sequence ID" value="NZ_BOOJ01000022.1"/>
</dbReference>
<keyword evidence="5" id="KW-1185">Reference proteome</keyword>
<evidence type="ECO:0000259" key="3">
    <source>
        <dbReference type="PROSITE" id="PS51186"/>
    </source>
</evidence>
<dbReference type="PROSITE" id="PS51186">
    <property type="entry name" value="GNAT"/>
    <property type="match status" value="1"/>
</dbReference>
<dbReference type="AlphaFoldDB" id="A0A8J3SES7"/>
<dbReference type="InterPro" id="IPR000182">
    <property type="entry name" value="GNAT_dom"/>
</dbReference>
<dbReference type="Proteomes" id="UP000619788">
    <property type="component" value="Unassembled WGS sequence"/>
</dbReference>
<dbReference type="InterPro" id="IPR050832">
    <property type="entry name" value="Bact_Acetyltransf"/>
</dbReference>
<dbReference type="SUPFAM" id="SSF55729">
    <property type="entry name" value="Acyl-CoA N-acyltransferases (Nat)"/>
    <property type="match status" value="1"/>
</dbReference>
<accession>A0A8J3SES7</accession>
<gene>
    <name evidence="4" type="ORF">Psi01_21870</name>
</gene>
<evidence type="ECO:0000256" key="2">
    <source>
        <dbReference type="ARBA" id="ARBA00023315"/>
    </source>
</evidence>
<feature type="domain" description="N-acetyltransferase" evidence="3">
    <location>
        <begin position="3"/>
        <end position="187"/>
    </location>
</feature>
<dbReference type="Pfam" id="PF00583">
    <property type="entry name" value="Acetyltransf_1"/>
    <property type="match status" value="1"/>
</dbReference>
<dbReference type="Gene3D" id="3.40.630.30">
    <property type="match status" value="1"/>
</dbReference>
<evidence type="ECO:0000313" key="5">
    <source>
        <dbReference type="Proteomes" id="UP000619788"/>
    </source>
</evidence>
<dbReference type="PANTHER" id="PTHR43877:SF2">
    <property type="entry name" value="AMINOALKYLPHOSPHONATE N-ACETYLTRANSFERASE-RELATED"/>
    <property type="match status" value="1"/>
</dbReference>
<dbReference type="EMBL" id="BOOJ01000022">
    <property type="protein sequence ID" value="GIH91557.1"/>
    <property type="molecule type" value="Genomic_DNA"/>
</dbReference>
<evidence type="ECO:0000256" key="1">
    <source>
        <dbReference type="ARBA" id="ARBA00022679"/>
    </source>
</evidence>
<keyword evidence="2" id="KW-0012">Acyltransferase</keyword>
<protein>
    <recommendedName>
        <fullName evidence="3">N-acetyltransferase domain-containing protein</fullName>
    </recommendedName>
</protein>
<name>A0A8J3SES7_9ACTN</name>
<keyword evidence="1" id="KW-0808">Transferase</keyword>
<proteinExistence type="predicted"/>
<comment type="caution">
    <text evidence="4">The sequence shown here is derived from an EMBL/GenBank/DDBJ whole genome shotgun (WGS) entry which is preliminary data.</text>
</comment>
<organism evidence="4 5">
    <name type="scientific">Planobispora siamensis</name>
    <dbReference type="NCBI Taxonomy" id="936338"/>
    <lineage>
        <taxon>Bacteria</taxon>
        <taxon>Bacillati</taxon>
        <taxon>Actinomycetota</taxon>
        <taxon>Actinomycetes</taxon>
        <taxon>Streptosporangiales</taxon>
        <taxon>Streptosporangiaceae</taxon>
        <taxon>Planobispora</taxon>
    </lineage>
</organism>
<dbReference type="PANTHER" id="PTHR43877">
    <property type="entry name" value="AMINOALKYLPHOSPHONATE N-ACETYLTRANSFERASE-RELATED-RELATED"/>
    <property type="match status" value="1"/>
</dbReference>